<dbReference type="Pfam" id="PF08713">
    <property type="entry name" value="DNA_alkylation"/>
    <property type="match status" value="1"/>
</dbReference>
<dbReference type="CDD" id="cd06561">
    <property type="entry name" value="AlkD_like"/>
    <property type="match status" value="1"/>
</dbReference>
<protein>
    <submittedName>
        <fullName evidence="1">DNA alkylation repair protein</fullName>
    </submittedName>
</protein>
<proteinExistence type="predicted"/>
<organism evidence="1 2">
    <name type="scientific">Candidatus Faecalibacterium intestinigallinarum</name>
    <dbReference type="NCBI Taxonomy" id="2838581"/>
    <lineage>
        <taxon>Bacteria</taxon>
        <taxon>Bacillati</taxon>
        <taxon>Bacillota</taxon>
        <taxon>Clostridia</taxon>
        <taxon>Eubacteriales</taxon>
        <taxon>Oscillospiraceae</taxon>
        <taxon>Faecalibacterium</taxon>
    </lineage>
</organism>
<dbReference type="AlphaFoldDB" id="A0A9D1QCK4"/>
<accession>A0A9D1QCK4</accession>
<dbReference type="Proteomes" id="UP000823933">
    <property type="component" value="Unassembled WGS sequence"/>
</dbReference>
<evidence type="ECO:0000313" key="1">
    <source>
        <dbReference type="EMBL" id="HIW09521.1"/>
    </source>
</evidence>
<comment type="caution">
    <text evidence="1">The sequence shown here is derived from an EMBL/GenBank/DDBJ whole genome shotgun (WGS) entry which is preliminary data.</text>
</comment>
<evidence type="ECO:0000313" key="2">
    <source>
        <dbReference type="Proteomes" id="UP000823933"/>
    </source>
</evidence>
<dbReference type="Gene3D" id="1.25.10.90">
    <property type="match status" value="1"/>
</dbReference>
<reference evidence="1" key="2">
    <citation type="submission" date="2021-04" db="EMBL/GenBank/DDBJ databases">
        <authorList>
            <person name="Gilroy R."/>
        </authorList>
    </citation>
    <scope>NUCLEOTIDE SEQUENCE</scope>
    <source>
        <strain evidence="1">ChiHcolR34-3080</strain>
    </source>
</reference>
<reference evidence="1" key="1">
    <citation type="journal article" date="2021" name="PeerJ">
        <title>Extensive microbial diversity within the chicken gut microbiome revealed by metagenomics and culture.</title>
        <authorList>
            <person name="Gilroy R."/>
            <person name="Ravi A."/>
            <person name="Getino M."/>
            <person name="Pursley I."/>
            <person name="Horton D.L."/>
            <person name="Alikhan N.F."/>
            <person name="Baker D."/>
            <person name="Gharbi K."/>
            <person name="Hall N."/>
            <person name="Watson M."/>
            <person name="Adriaenssens E.M."/>
            <person name="Foster-Nyarko E."/>
            <person name="Jarju S."/>
            <person name="Secka A."/>
            <person name="Antonio M."/>
            <person name="Oren A."/>
            <person name="Chaudhuri R.R."/>
            <person name="La Ragione R."/>
            <person name="Hildebrand F."/>
            <person name="Pallen M.J."/>
        </authorList>
    </citation>
    <scope>NUCLEOTIDE SEQUENCE</scope>
    <source>
        <strain evidence="1">ChiHcolR34-3080</strain>
    </source>
</reference>
<dbReference type="SUPFAM" id="SSF48371">
    <property type="entry name" value="ARM repeat"/>
    <property type="match status" value="1"/>
</dbReference>
<sequence>MPGIEERIRERLFAMRDAEYQAFQSKLIPTLPPERVIGVRTPALRRYARELAGTSEAAAFLAAVPHRYYEENNLHGFLLERERDFSAALAGVEAFLPYVDNWATCDTFSPPVFARHTAELLAPVRRWMQSERTYTVRYGLGMLMRHYLDEAFRPEYLAWAGAVRSEEYYVRMMAAWYFATALAKQPEAAWPWLAEPRLDPWVRAKAVQKALESRRISPEQKQELRALRGTFTKGL</sequence>
<dbReference type="InterPro" id="IPR016024">
    <property type="entry name" value="ARM-type_fold"/>
</dbReference>
<dbReference type="EMBL" id="DXHQ01000104">
    <property type="protein sequence ID" value="HIW09521.1"/>
    <property type="molecule type" value="Genomic_DNA"/>
</dbReference>
<gene>
    <name evidence="1" type="ORF">H9890_09005</name>
</gene>
<name>A0A9D1QCK4_9FIRM</name>
<dbReference type="InterPro" id="IPR014825">
    <property type="entry name" value="DNA_alkylation"/>
</dbReference>